<comment type="caution">
    <text evidence="2">The sequence shown here is derived from an EMBL/GenBank/DDBJ whole genome shotgun (WGS) entry which is preliminary data.</text>
</comment>
<proteinExistence type="predicted"/>
<dbReference type="PANTHER" id="PTHR21180:SF32">
    <property type="entry name" value="ENDONUCLEASE_EXONUCLEASE_PHOSPHATASE FAMILY DOMAIN-CONTAINING PROTEIN 1"/>
    <property type="match status" value="1"/>
</dbReference>
<dbReference type="RefSeq" id="WP_206567721.1">
    <property type="nucleotide sequence ID" value="NZ_JAFKCW010000001.1"/>
</dbReference>
<evidence type="ECO:0000313" key="3">
    <source>
        <dbReference type="Proteomes" id="UP000664698"/>
    </source>
</evidence>
<name>A0ABS3BN28_9BACT</name>
<protein>
    <submittedName>
        <fullName evidence="2">Helix-hairpin-helix domain-containing protein</fullName>
    </submittedName>
</protein>
<gene>
    <name evidence="2" type="ORF">J0A67_02655</name>
</gene>
<accession>A0ABS3BN28</accession>
<dbReference type="EMBL" id="JAFKCW010000001">
    <property type="protein sequence ID" value="MBN7799740.1"/>
    <property type="molecule type" value="Genomic_DNA"/>
</dbReference>
<keyword evidence="1" id="KW-1133">Transmembrane helix</keyword>
<dbReference type="SUPFAM" id="SSF47781">
    <property type="entry name" value="RuvA domain 2-like"/>
    <property type="match status" value="2"/>
</dbReference>
<dbReference type="InterPro" id="IPR010994">
    <property type="entry name" value="RuvA_2-like"/>
</dbReference>
<evidence type="ECO:0000313" key="2">
    <source>
        <dbReference type="EMBL" id="MBN7799740.1"/>
    </source>
</evidence>
<dbReference type="Gene3D" id="1.10.150.280">
    <property type="entry name" value="AF1531-like domain"/>
    <property type="match status" value="2"/>
</dbReference>
<reference evidence="2 3" key="1">
    <citation type="submission" date="2021-03" db="EMBL/GenBank/DDBJ databases">
        <title>novel species isolated from a fishpond in China.</title>
        <authorList>
            <person name="Lu H."/>
            <person name="Cai Z."/>
        </authorList>
    </citation>
    <scope>NUCLEOTIDE SEQUENCE [LARGE SCALE GENOMIC DNA]</scope>
    <source>
        <strain evidence="2 3">JCM 31546</strain>
    </source>
</reference>
<keyword evidence="3" id="KW-1185">Reference proteome</keyword>
<keyword evidence="1" id="KW-0812">Transmembrane</keyword>
<dbReference type="InterPro" id="IPR051675">
    <property type="entry name" value="Endo/Exo/Phosphatase_dom_1"/>
</dbReference>
<dbReference type="PANTHER" id="PTHR21180">
    <property type="entry name" value="ENDONUCLEASE/EXONUCLEASE/PHOSPHATASE FAMILY DOMAIN-CONTAINING PROTEIN 1"/>
    <property type="match status" value="1"/>
</dbReference>
<dbReference type="Pfam" id="PF12836">
    <property type="entry name" value="HHH_3"/>
    <property type="match status" value="2"/>
</dbReference>
<evidence type="ECO:0000256" key="1">
    <source>
        <dbReference type="SAM" id="Phobius"/>
    </source>
</evidence>
<dbReference type="Proteomes" id="UP000664698">
    <property type="component" value="Unassembled WGS sequence"/>
</dbReference>
<keyword evidence="1" id="KW-0472">Membrane</keyword>
<feature type="transmembrane region" description="Helical" evidence="1">
    <location>
        <begin position="20"/>
        <end position="40"/>
    </location>
</feature>
<organism evidence="2 3">
    <name type="scientific">Algoriphagus aestuariicola</name>
    <dbReference type="NCBI Taxonomy" id="1852016"/>
    <lineage>
        <taxon>Bacteria</taxon>
        <taxon>Pseudomonadati</taxon>
        <taxon>Bacteroidota</taxon>
        <taxon>Cytophagia</taxon>
        <taxon>Cytophagales</taxon>
        <taxon>Cyclobacteriaceae</taxon>
        <taxon>Algoriphagus</taxon>
    </lineage>
</organism>
<sequence>MKERVFYWMKFYLGFSGKESRGFLVLIPVLLVFGLLPNAIRYYKDKQASGILTDYRFSLDSMENLDFKLTASPLPTFNPMDTVKSSRNQRQLENINRIPFSQADSVTLQIVPGIGPGTASRIIKYRQQLGGFHSQEQLLEVYGLTEDLASTLWEFFEFDSLIFKKIPANSATIEEFSAHPYISYGEAKVLVAYRKQHGEFLNTDELLNIKIFKLEWVQKIKPYLDLSGN</sequence>